<dbReference type="Gene3D" id="3.40.50.150">
    <property type="entry name" value="Vaccinia Virus protein VP39"/>
    <property type="match status" value="1"/>
</dbReference>
<dbReference type="GO" id="GO:0004719">
    <property type="term" value="F:protein-L-isoaspartate (D-aspartate) O-methyltransferase activity"/>
    <property type="evidence" value="ECO:0007669"/>
    <property type="project" value="UniProtKB-EC"/>
</dbReference>
<comment type="similarity">
    <text evidence="1">Belongs to the methyltransferase superfamily. L-isoaspartyl/D-aspartyl protein methyltransferase family.</text>
</comment>
<evidence type="ECO:0000313" key="2">
    <source>
        <dbReference type="EMBL" id="VAW47326.1"/>
    </source>
</evidence>
<dbReference type="InterPro" id="IPR029063">
    <property type="entry name" value="SAM-dependent_MTases_sf"/>
</dbReference>
<keyword evidence="2" id="KW-0489">Methyltransferase</keyword>
<dbReference type="GO" id="GO:0005737">
    <property type="term" value="C:cytoplasm"/>
    <property type="evidence" value="ECO:0007669"/>
    <property type="project" value="TreeGrafter"/>
</dbReference>
<dbReference type="EC" id="2.1.1.77" evidence="2"/>
<dbReference type="InterPro" id="IPR000682">
    <property type="entry name" value="PCMT"/>
</dbReference>
<dbReference type="SUPFAM" id="SSF53335">
    <property type="entry name" value="S-adenosyl-L-methionine-dependent methyltransferases"/>
    <property type="match status" value="1"/>
</dbReference>
<dbReference type="Pfam" id="PF01135">
    <property type="entry name" value="PCMT"/>
    <property type="match status" value="1"/>
</dbReference>
<dbReference type="EMBL" id="UOFC01000135">
    <property type="protein sequence ID" value="VAW47326.1"/>
    <property type="molecule type" value="Genomic_DNA"/>
</dbReference>
<evidence type="ECO:0000256" key="1">
    <source>
        <dbReference type="ARBA" id="ARBA00005369"/>
    </source>
</evidence>
<keyword evidence="2" id="KW-0808">Transferase</keyword>
<name>A0A3B0WSN2_9ZZZZ</name>
<gene>
    <name evidence="2" type="ORF">MNBD_GAMMA03-1017</name>
</gene>
<accession>A0A3B0WSN2</accession>
<dbReference type="GO" id="GO:0032259">
    <property type="term" value="P:methylation"/>
    <property type="evidence" value="ECO:0007669"/>
    <property type="project" value="UniProtKB-KW"/>
</dbReference>
<dbReference type="CDD" id="cd02440">
    <property type="entry name" value="AdoMet_MTases"/>
    <property type="match status" value="1"/>
</dbReference>
<organism evidence="2">
    <name type="scientific">hydrothermal vent metagenome</name>
    <dbReference type="NCBI Taxonomy" id="652676"/>
    <lineage>
        <taxon>unclassified sequences</taxon>
        <taxon>metagenomes</taxon>
        <taxon>ecological metagenomes</taxon>
    </lineage>
</organism>
<dbReference type="PANTHER" id="PTHR11579:SF18">
    <property type="entry name" value="PROTEIN-L-ISOASPARTATE O-METHYLTRANSFERASE"/>
    <property type="match status" value="1"/>
</dbReference>
<dbReference type="PANTHER" id="PTHR11579">
    <property type="entry name" value="PROTEIN-L-ISOASPARTATE O-METHYLTRANSFERASE"/>
    <property type="match status" value="1"/>
</dbReference>
<protein>
    <submittedName>
        <fullName evidence="2">Protein-L-isoaspartate O-methyltransferase</fullName>
        <ecNumber evidence="2">2.1.1.77</ecNumber>
    </submittedName>
</protein>
<reference evidence="2" key="1">
    <citation type="submission" date="2018-06" db="EMBL/GenBank/DDBJ databases">
        <authorList>
            <person name="Zhirakovskaya E."/>
        </authorList>
    </citation>
    <scope>NUCLEOTIDE SEQUENCE</scope>
</reference>
<dbReference type="AlphaFoldDB" id="A0A3B0WSN2"/>
<proteinExistence type="inferred from homology"/>
<sequence length="218" mass="24542">MDLDQARFFMVEQQIRPWDVLDPKVLDLLLETPRHLFVEKEHETLAYSDIELPIGQGQAMMFPRVEGRLLQAVDIDDSEKVLEVGTGSGYLTALIAKQALSVDTIELHPSIQERAKTRLKAFDNIKFHTGDAIHNWNDGQEYDVIILTGSVPEVSQTYKEKLTLGGRLCVVAGDSPAMTAQVVTRISPEEWEVETLFETDLAVLNSTSQHNNKTIFTF</sequence>